<dbReference type="Proteomes" id="UP000189701">
    <property type="component" value="Unplaced"/>
</dbReference>
<keyword evidence="2" id="KW-1185">Reference proteome</keyword>
<dbReference type="SMR" id="A0A1U7W2J0"/>
<dbReference type="eggNOG" id="ENOG502RRQY">
    <property type="taxonomic scope" value="Eukaryota"/>
</dbReference>
<dbReference type="InterPro" id="IPR016181">
    <property type="entry name" value="Acyl_CoA_acyltransferase"/>
</dbReference>
<organism evidence="2 3">
    <name type="scientific">Nicotiana sylvestris</name>
    <name type="common">Wood tobacco</name>
    <name type="synonym">South American tobacco</name>
    <dbReference type="NCBI Taxonomy" id="4096"/>
    <lineage>
        <taxon>Eukaryota</taxon>
        <taxon>Viridiplantae</taxon>
        <taxon>Streptophyta</taxon>
        <taxon>Embryophyta</taxon>
        <taxon>Tracheophyta</taxon>
        <taxon>Spermatophyta</taxon>
        <taxon>Magnoliopsida</taxon>
        <taxon>eudicotyledons</taxon>
        <taxon>Gunneridae</taxon>
        <taxon>Pentapetalae</taxon>
        <taxon>asterids</taxon>
        <taxon>lamiids</taxon>
        <taxon>Solanales</taxon>
        <taxon>Solanaceae</taxon>
        <taxon>Nicotianoideae</taxon>
        <taxon>Nicotianeae</taxon>
        <taxon>Nicotiana</taxon>
    </lineage>
</organism>
<reference evidence="3" key="2">
    <citation type="submission" date="2025-08" db="UniProtKB">
        <authorList>
            <consortium name="RefSeq"/>
        </authorList>
    </citation>
    <scope>IDENTIFICATION</scope>
    <source>
        <tissue evidence="3">Leaf</tissue>
    </source>
</reference>
<dbReference type="RefSeq" id="XP_009774267.1">
    <property type="nucleotide sequence ID" value="XM_009775965.1"/>
</dbReference>
<dbReference type="OrthoDB" id="630895at2759"/>
<dbReference type="AlphaFoldDB" id="A0A1U7W2J0"/>
<dbReference type="InterPro" id="IPR000182">
    <property type="entry name" value="GNAT_dom"/>
</dbReference>
<dbReference type="PANTHER" id="PTHR46067">
    <property type="entry name" value="ACYL-COA N-ACYLTRANSFERASES (NAT) SUPERFAMILY PROTEIN"/>
    <property type="match status" value="1"/>
</dbReference>
<accession>A0A1U7W2J0</accession>
<evidence type="ECO:0000313" key="3">
    <source>
        <dbReference type="RefSeq" id="XP_009774267.1"/>
    </source>
</evidence>
<name>A0A1U7W2J0_NICSY</name>
<dbReference type="PANTHER" id="PTHR46067:SF20">
    <property type="entry name" value="N-ACETYLTRANSFERASE DOMAIN-CONTAINING PROTEIN"/>
    <property type="match status" value="1"/>
</dbReference>
<dbReference type="PROSITE" id="PS51186">
    <property type="entry name" value="GNAT"/>
    <property type="match status" value="1"/>
</dbReference>
<sequence>MSMEYSSRISLRPFSATDVDDVMIWGSDDRVTRTTRWKTLTSKEEALSFIKEVCIPYPWRVSICIDDRSIGFLWVINPGRSGVDGNKNEGVADIGYAIAAEYWGKGIATKALKMAIPQVFNHFPEIVKLQAFVLLENKASHRVLEKAGFVYQGSITHQVQINGNEIVVVDAVYTFLSTDNIPPSP</sequence>
<dbReference type="Pfam" id="PF13302">
    <property type="entry name" value="Acetyltransf_3"/>
    <property type="match status" value="1"/>
</dbReference>
<protein>
    <submittedName>
        <fullName evidence="3">Uncharacterized protein LOC104224338</fullName>
    </submittedName>
</protein>
<dbReference type="Gene3D" id="3.40.630.30">
    <property type="match status" value="1"/>
</dbReference>
<feature type="domain" description="N-acetyltransferase" evidence="1">
    <location>
        <begin position="9"/>
        <end position="179"/>
    </location>
</feature>
<dbReference type="SUPFAM" id="SSF55729">
    <property type="entry name" value="Acyl-CoA N-acyltransferases (Nat)"/>
    <property type="match status" value="1"/>
</dbReference>
<proteinExistence type="predicted"/>
<evidence type="ECO:0000313" key="2">
    <source>
        <dbReference type="Proteomes" id="UP000189701"/>
    </source>
</evidence>
<evidence type="ECO:0000259" key="1">
    <source>
        <dbReference type="PROSITE" id="PS51186"/>
    </source>
</evidence>
<gene>
    <name evidence="3" type="primary">LOC104224338</name>
</gene>
<dbReference type="GO" id="GO:0016747">
    <property type="term" value="F:acyltransferase activity, transferring groups other than amino-acyl groups"/>
    <property type="evidence" value="ECO:0007669"/>
    <property type="project" value="InterPro"/>
</dbReference>
<reference evidence="2" key="1">
    <citation type="journal article" date="2013" name="Genome Biol.">
        <title>Reference genomes and transcriptomes of Nicotiana sylvestris and Nicotiana tomentosiformis.</title>
        <authorList>
            <person name="Sierro N."/>
            <person name="Battey J.N."/>
            <person name="Ouadi S."/>
            <person name="Bovet L."/>
            <person name="Goepfert S."/>
            <person name="Bakaher N."/>
            <person name="Peitsch M.C."/>
            <person name="Ivanov N.V."/>
        </authorList>
    </citation>
    <scope>NUCLEOTIDE SEQUENCE [LARGE SCALE GENOMIC DNA]</scope>
</reference>